<dbReference type="SUPFAM" id="SSF52317">
    <property type="entry name" value="Class I glutamine amidotransferase-like"/>
    <property type="match status" value="1"/>
</dbReference>
<evidence type="ECO:0000313" key="2">
    <source>
        <dbReference type="EMBL" id="MFD1708310.1"/>
    </source>
</evidence>
<organism evidence="2 3">
    <name type="scientific">Siminovitchia sediminis</name>
    <dbReference type="NCBI Taxonomy" id="1274353"/>
    <lineage>
        <taxon>Bacteria</taxon>
        <taxon>Bacillati</taxon>
        <taxon>Bacillota</taxon>
        <taxon>Bacilli</taxon>
        <taxon>Bacillales</taxon>
        <taxon>Bacillaceae</taxon>
        <taxon>Siminovitchia</taxon>
    </lineage>
</organism>
<dbReference type="InterPro" id="IPR044992">
    <property type="entry name" value="ChyE-like"/>
</dbReference>
<dbReference type="PANTHER" id="PTHR42695">
    <property type="entry name" value="GLUTAMINE AMIDOTRANSFERASE YLR126C-RELATED"/>
    <property type="match status" value="1"/>
</dbReference>
<dbReference type="PANTHER" id="PTHR42695:SF5">
    <property type="entry name" value="GLUTAMINE AMIDOTRANSFERASE YLR126C-RELATED"/>
    <property type="match status" value="1"/>
</dbReference>
<dbReference type="RefSeq" id="WP_380775455.1">
    <property type="nucleotide sequence ID" value="NZ_JBHUEO010000068.1"/>
</dbReference>
<dbReference type="Gene3D" id="3.40.50.880">
    <property type="match status" value="1"/>
</dbReference>
<dbReference type="InterPro" id="IPR017926">
    <property type="entry name" value="GATASE"/>
</dbReference>
<reference evidence="3" key="1">
    <citation type="journal article" date="2019" name="Int. J. Syst. Evol. Microbiol.">
        <title>The Global Catalogue of Microorganisms (GCM) 10K type strain sequencing project: providing services to taxonomists for standard genome sequencing and annotation.</title>
        <authorList>
            <consortium name="The Broad Institute Genomics Platform"/>
            <consortium name="The Broad Institute Genome Sequencing Center for Infectious Disease"/>
            <person name="Wu L."/>
            <person name="Ma J."/>
        </authorList>
    </citation>
    <scope>NUCLEOTIDE SEQUENCE [LARGE SCALE GENOMIC DNA]</scope>
    <source>
        <strain evidence="3">CGMCC 1.12295</strain>
    </source>
</reference>
<protein>
    <submittedName>
        <fullName evidence="2">Type 1 glutamine amidotransferase</fullName>
    </submittedName>
</protein>
<dbReference type="InterPro" id="IPR029062">
    <property type="entry name" value="Class_I_gatase-like"/>
</dbReference>
<dbReference type="CDD" id="cd01741">
    <property type="entry name" value="GATase1_1"/>
    <property type="match status" value="1"/>
</dbReference>
<dbReference type="EMBL" id="JBHUEO010000068">
    <property type="protein sequence ID" value="MFD1708310.1"/>
    <property type="molecule type" value="Genomic_DNA"/>
</dbReference>
<comment type="caution">
    <text evidence="2">The sequence shown here is derived from an EMBL/GenBank/DDBJ whole genome shotgun (WGS) entry which is preliminary data.</text>
</comment>
<sequence>MSILIIQPVEIGPPGELLPALEMARVKYQVIKMAENEKIPANVHSYRALIIMGGTMSANDIDKYPFLTDIKKTVQLFYRADKPVLGICLGAQLIASSFKKKVGRMSKVELGMTELQKTEAAIEDPLFRLLPNTFSFMEWHEDYFDLPDEAVLLATGSFCKNQAFRIGDNIYGFQFHPEVTESILKAWVKHTGNQDPDIVEKIDKEIKLFLPQTRSNCHRLVTEWLKLISKDKSRENEYDPVTKCILQEKNTQ</sequence>
<keyword evidence="3" id="KW-1185">Reference proteome</keyword>
<proteinExistence type="predicted"/>
<gene>
    <name evidence="2" type="ORF">ACFSCZ_16455</name>
</gene>
<evidence type="ECO:0000313" key="3">
    <source>
        <dbReference type="Proteomes" id="UP001597301"/>
    </source>
</evidence>
<dbReference type="Pfam" id="PF00117">
    <property type="entry name" value="GATase"/>
    <property type="match status" value="1"/>
</dbReference>
<accession>A0ABW4KPX5</accession>
<name>A0ABW4KPX5_9BACI</name>
<evidence type="ECO:0000259" key="1">
    <source>
        <dbReference type="Pfam" id="PF00117"/>
    </source>
</evidence>
<keyword evidence="2" id="KW-0315">Glutamine amidotransferase</keyword>
<feature type="domain" description="Glutamine amidotransferase" evidence="1">
    <location>
        <begin position="21"/>
        <end position="182"/>
    </location>
</feature>
<dbReference type="Proteomes" id="UP001597301">
    <property type="component" value="Unassembled WGS sequence"/>
</dbReference>
<dbReference type="PROSITE" id="PS51273">
    <property type="entry name" value="GATASE_TYPE_1"/>
    <property type="match status" value="1"/>
</dbReference>